<evidence type="ECO:0008006" key="5">
    <source>
        <dbReference type="Google" id="ProtNLM"/>
    </source>
</evidence>
<keyword evidence="4" id="KW-1185">Reference proteome</keyword>
<feature type="compositionally biased region" description="Gly residues" evidence="1">
    <location>
        <begin position="50"/>
        <end position="60"/>
    </location>
</feature>
<dbReference type="PROSITE" id="PS51257">
    <property type="entry name" value="PROKAR_LIPOPROTEIN"/>
    <property type="match status" value="1"/>
</dbReference>
<evidence type="ECO:0000256" key="2">
    <source>
        <dbReference type="SAM" id="SignalP"/>
    </source>
</evidence>
<dbReference type="EMBL" id="JAVFKM010000020">
    <property type="protein sequence ID" value="MEF3117611.1"/>
    <property type="molecule type" value="Genomic_DNA"/>
</dbReference>
<dbReference type="RefSeq" id="WP_331788984.1">
    <property type="nucleotide sequence ID" value="NZ_JAVFKM010000020.1"/>
</dbReference>
<name>A0ABU7X1I0_9ACTN</name>
<evidence type="ECO:0000313" key="3">
    <source>
        <dbReference type="EMBL" id="MEF3117611.1"/>
    </source>
</evidence>
<reference evidence="3 4" key="1">
    <citation type="submission" date="2023-08" db="EMBL/GenBank/DDBJ databases">
        <authorList>
            <person name="Sharma P."/>
            <person name="Verma V."/>
            <person name="Mohan M.K."/>
            <person name="Dubey A.K."/>
        </authorList>
    </citation>
    <scope>NUCLEOTIDE SEQUENCE [LARGE SCALE GENOMIC DNA]</scope>
    <source>
        <strain evidence="3 4">ADP4</strain>
    </source>
</reference>
<sequence length="81" mass="8451">MTFPARAMPVLITLALLVPAAAACTDRRDRHCDDRALTPAAALSAVQRPGPGGHGHGHGSVGKPNPHSHPQQHHGSSSRCH</sequence>
<evidence type="ECO:0000313" key="4">
    <source>
        <dbReference type="Proteomes" id="UP001348265"/>
    </source>
</evidence>
<feature type="region of interest" description="Disordered" evidence="1">
    <location>
        <begin position="41"/>
        <end position="81"/>
    </location>
</feature>
<feature type="signal peptide" evidence="2">
    <location>
        <begin position="1"/>
        <end position="23"/>
    </location>
</feature>
<proteinExistence type="predicted"/>
<organism evidence="3 4">
    <name type="scientific">Streptomyces chrestomyceticus</name>
    <dbReference type="NCBI Taxonomy" id="68185"/>
    <lineage>
        <taxon>Bacteria</taxon>
        <taxon>Bacillati</taxon>
        <taxon>Actinomycetota</taxon>
        <taxon>Actinomycetes</taxon>
        <taxon>Kitasatosporales</taxon>
        <taxon>Streptomycetaceae</taxon>
        <taxon>Streptomyces</taxon>
    </lineage>
</organism>
<feature type="chain" id="PRO_5046276405" description="Lipoprotein" evidence="2">
    <location>
        <begin position="24"/>
        <end position="81"/>
    </location>
</feature>
<evidence type="ECO:0000256" key="1">
    <source>
        <dbReference type="SAM" id="MobiDB-lite"/>
    </source>
</evidence>
<dbReference type="Proteomes" id="UP001348265">
    <property type="component" value="Unassembled WGS sequence"/>
</dbReference>
<comment type="caution">
    <text evidence="3">The sequence shown here is derived from an EMBL/GenBank/DDBJ whole genome shotgun (WGS) entry which is preliminary data.</text>
</comment>
<protein>
    <recommendedName>
        <fullName evidence="5">Lipoprotein</fullName>
    </recommendedName>
</protein>
<accession>A0ABU7X1I0</accession>
<keyword evidence="2" id="KW-0732">Signal</keyword>
<gene>
    <name evidence="3" type="ORF">RB636_31010</name>
</gene>